<accession>A0A5A7QQU5</accession>
<gene>
    <name evidence="2" type="ORF">STAS_23305</name>
</gene>
<feature type="chain" id="PRO_5022908583" evidence="1">
    <location>
        <begin position="22"/>
        <end position="140"/>
    </location>
</feature>
<name>A0A5A7QQU5_STRAF</name>
<keyword evidence="1" id="KW-0732">Signal</keyword>
<sequence length="140" mass="15156">MHLARLPLSFLLIVANPSRQGLRVPDLAQVQSYGPGPKWVRSIIEDAPILLGVEAAPGLAEGARARSRGIWVAVEGTVGDVDFCLPELVKVPEEVHHVGALALGYGERGLVSAESRLFWFSYRLGLLGEDEEAETVMVKV</sequence>
<feature type="signal peptide" evidence="1">
    <location>
        <begin position="1"/>
        <end position="21"/>
    </location>
</feature>
<evidence type="ECO:0000313" key="2">
    <source>
        <dbReference type="EMBL" id="GER46281.1"/>
    </source>
</evidence>
<proteinExistence type="predicted"/>
<evidence type="ECO:0000313" key="3">
    <source>
        <dbReference type="Proteomes" id="UP000325081"/>
    </source>
</evidence>
<dbReference type="AlphaFoldDB" id="A0A5A7QQU5"/>
<evidence type="ECO:0000256" key="1">
    <source>
        <dbReference type="SAM" id="SignalP"/>
    </source>
</evidence>
<comment type="caution">
    <text evidence="2">The sequence shown here is derived from an EMBL/GenBank/DDBJ whole genome shotgun (WGS) entry which is preliminary data.</text>
</comment>
<protein>
    <submittedName>
        <fullName evidence="2">ATPase component of ABC transporters</fullName>
    </submittedName>
</protein>
<dbReference type="EMBL" id="BKCP01007515">
    <property type="protein sequence ID" value="GER46281.1"/>
    <property type="molecule type" value="Genomic_DNA"/>
</dbReference>
<dbReference type="Proteomes" id="UP000325081">
    <property type="component" value="Unassembled WGS sequence"/>
</dbReference>
<keyword evidence="3" id="KW-1185">Reference proteome</keyword>
<organism evidence="2 3">
    <name type="scientific">Striga asiatica</name>
    <name type="common">Asiatic witchweed</name>
    <name type="synonym">Buchnera asiatica</name>
    <dbReference type="NCBI Taxonomy" id="4170"/>
    <lineage>
        <taxon>Eukaryota</taxon>
        <taxon>Viridiplantae</taxon>
        <taxon>Streptophyta</taxon>
        <taxon>Embryophyta</taxon>
        <taxon>Tracheophyta</taxon>
        <taxon>Spermatophyta</taxon>
        <taxon>Magnoliopsida</taxon>
        <taxon>eudicotyledons</taxon>
        <taxon>Gunneridae</taxon>
        <taxon>Pentapetalae</taxon>
        <taxon>asterids</taxon>
        <taxon>lamiids</taxon>
        <taxon>Lamiales</taxon>
        <taxon>Orobanchaceae</taxon>
        <taxon>Buchnereae</taxon>
        <taxon>Striga</taxon>
    </lineage>
</organism>
<reference evidence="3" key="1">
    <citation type="journal article" date="2019" name="Curr. Biol.">
        <title>Genome Sequence of Striga asiatica Provides Insight into the Evolution of Plant Parasitism.</title>
        <authorList>
            <person name="Yoshida S."/>
            <person name="Kim S."/>
            <person name="Wafula E.K."/>
            <person name="Tanskanen J."/>
            <person name="Kim Y.M."/>
            <person name="Honaas L."/>
            <person name="Yang Z."/>
            <person name="Spallek T."/>
            <person name="Conn C.E."/>
            <person name="Ichihashi Y."/>
            <person name="Cheong K."/>
            <person name="Cui S."/>
            <person name="Der J.P."/>
            <person name="Gundlach H."/>
            <person name="Jiao Y."/>
            <person name="Hori C."/>
            <person name="Ishida J.K."/>
            <person name="Kasahara H."/>
            <person name="Kiba T."/>
            <person name="Kim M.S."/>
            <person name="Koo N."/>
            <person name="Laohavisit A."/>
            <person name="Lee Y.H."/>
            <person name="Lumba S."/>
            <person name="McCourt P."/>
            <person name="Mortimer J.C."/>
            <person name="Mutuku J.M."/>
            <person name="Nomura T."/>
            <person name="Sasaki-Sekimoto Y."/>
            <person name="Seto Y."/>
            <person name="Wang Y."/>
            <person name="Wakatake T."/>
            <person name="Sakakibara H."/>
            <person name="Demura T."/>
            <person name="Yamaguchi S."/>
            <person name="Yoneyama K."/>
            <person name="Manabe R.I."/>
            <person name="Nelson D.C."/>
            <person name="Schulman A.H."/>
            <person name="Timko M.P."/>
            <person name="dePamphilis C.W."/>
            <person name="Choi D."/>
            <person name="Shirasu K."/>
        </authorList>
    </citation>
    <scope>NUCLEOTIDE SEQUENCE [LARGE SCALE GENOMIC DNA]</scope>
    <source>
        <strain evidence="3">cv. UVA1</strain>
    </source>
</reference>